<dbReference type="OrthoDB" id="9805474at2"/>
<name>A0A1M6PRZ8_PARC5</name>
<reference evidence="6 7" key="1">
    <citation type="submission" date="2016-11" db="EMBL/GenBank/DDBJ databases">
        <authorList>
            <person name="Jaros S."/>
            <person name="Januszkiewicz K."/>
            <person name="Wedrychowicz H."/>
        </authorList>
    </citation>
    <scope>NUCLEOTIDE SEQUENCE [LARGE SCALE GENOMIC DNA]</scope>
    <source>
        <strain evidence="6 7">DSM 15212</strain>
    </source>
</reference>
<dbReference type="PANTHER" id="PTHR45138">
    <property type="entry name" value="REGULATORY COMPONENTS OF SENSORY TRANSDUCTION SYSTEM"/>
    <property type="match status" value="1"/>
</dbReference>
<evidence type="ECO:0000256" key="2">
    <source>
        <dbReference type="ARBA" id="ARBA00024867"/>
    </source>
</evidence>
<evidence type="ECO:0000256" key="3">
    <source>
        <dbReference type="PROSITE-ProRule" id="PRU00169"/>
    </source>
</evidence>
<dbReference type="Gene3D" id="3.30.70.270">
    <property type="match status" value="1"/>
</dbReference>
<dbReference type="InterPro" id="IPR043128">
    <property type="entry name" value="Rev_trsase/Diguanyl_cyclase"/>
</dbReference>
<feature type="domain" description="Response regulatory" evidence="4">
    <location>
        <begin position="7"/>
        <end position="128"/>
    </location>
</feature>
<dbReference type="GO" id="GO:0043709">
    <property type="term" value="P:cell adhesion involved in single-species biofilm formation"/>
    <property type="evidence" value="ECO:0007669"/>
    <property type="project" value="TreeGrafter"/>
</dbReference>
<dbReference type="NCBIfam" id="TIGR00254">
    <property type="entry name" value="GGDEF"/>
    <property type="match status" value="1"/>
</dbReference>
<dbReference type="SUPFAM" id="SSF52172">
    <property type="entry name" value="CheY-like"/>
    <property type="match status" value="1"/>
</dbReference>
<dbReference type="STRING" id="1121301.SAMN02745912_02270"/>
<dbReference type="SUPFAM" id="SSF55073">
    <property type="entry name" value="Nucleotide cyclase"/>
    <property type="match status" value="1"/>
</dbReference>
<dbReference type="Proteomes" id="UP000184465">
    <property type="component" value="Unassembled WGS sequence"/>
</dbReference>
<proteinExistence type="predicted"/>
<dbReference type="CDD" id="cd01949">
    <property type="entry name" value="GGDEF"/>
    <property type="match status" value="1"/>
</dbReference>
<evidence type="ECO:0000256" key="1">
    <source>
        <dbReference type="ARBA" id="ARBA00018672"/>
    </source>
</evidence>
<accession>A0A1M6PRZ8</accession>
<dbReference type="Pfam" id="PF00072">
    <property type="entry name" value="Response_reg"/>
    <property type="match status" value="1"/>
</dbReference>
<dbReference type="InterPro" id="IPR011006">
    <property type="entry name" value="CheY-like_superfamily"/>
</dbReference>
<dbReference type="GO" id="GO:0005886">
    <property type="term" value="C:plasma membrane"/>
    <property type="evidence" value="ECO:0007669"/>
    <property type="project" value="TreeGrafter"/>
</dbReference>
<dbReference type="GO" id="GO:0052621">
    <property type="term" value="F:diguanylate cyclase activity"/>
    <property type="evidence" value="ECO:0007669"/>
    <property type="project" value="TreeGrafter"/>
</dbReference>
<sequence>MESGTIRVLLVEDSNFDVFIIKDMLGQDKNNFKRSSFEIVRAKTFQEAKHKLLKEYFDIILLDLTLPDSFGLDTLKKIYSEVPEIPIIILTSLNDQLVAIKAVKEGAQDYLVKGQFDANLLLRSIHYSIERHKMLVALRSMALIDQLTSLYNRRGFLNLANHHISLAKRKKRNLLFLFCDLDNFKFINDNYGHLVGDSVLKDISLILKDAFRESDIIARFGGDEFVVLALDVKEEDRKIIIDRLESKIKDYNNTKQRPYTLSMSIGAVFYGPDDITKLEDILDKADKLMYEQKKKNKGC</sequence>
<evidence type="ECO:0000313" key="7">
    <source>
        <dbReference type="Proteomes" id="UP000184465"/>
    </source>
</evidence>
<dbReference type="InterPro" id="IPR050469">
    <property type="entry name" value="Diguanylate_Cyclase"/>
</dbReference>
<dbReference type="GO" id="GO:1902201">
    <property type="term" value="P:negative regulation of bacterial-type flagellum-dependent cell motility"/>
    <property type="evidence" value="ECO:0007669"/>
    <property type="project" value="TreeGrafter"/>
</dbReference>
<dbReference type="SMART" id="SM00448">
    <property type="entry name" value="REC"/>
    <property type="match status" value="1"/>
</dbReference>
<dbReference type="InterPro" id="IPR001789">
    <property type="entry name" value="Sig_transdc_resp-reg_receiver"/>
</dbReference>
<protein>
    <recommendedName>
        <fullName evidence="1">Stage 0 sporulation protein A homolog</fullName>
    </recommendedName>
</protein>
<dbReference type="SMART" id="SM00267">
    <property type="entry name" value="GGDEF"/>
    <property type="match status" value="1"/>
</dbReference>
<dbReference type="InterPro" id="IPR000160">
    <property type="entry name" value="GGDEF_dom"/>
</dbReference>
<feature type="domain" description="GGDEF" evidence="5">
    <location>
        <begin position="172"/>
        <end position="299"/>
    </location>
</feature>
<dbReference type="Pfam" id="PF00990">
    <property type="entry name" value="GGDEF"/>
    <property type="match status" value="1"/>
</dbReference>
<organism evidence="6 7">
    <name type="scientific">Paramaledivibacter caminithermalis (strain DSM 15212 / CIP 107654 / DViRD3)</name>
    <name type="common">Clostridium caminithermale</name>
    <dbReference type="NCBI Taxonomy" id="1121301"/>
    <lineage>
        <taxon>Bacteria</taxon>
        <taxon>Bacillati</taxon>
        <taxon>Bacillota</taxon>
        <taxon>Clostridia</taxon>
        <taxon>Peptostreptococcales</taxon>
        <taxon>Caminicellaceae</taxon>
        <taxon>Paramaledivibacter</taxon>
    </lineage>
</organism>
<dbReference type="AlphaFoldDB" id="A0A1M6PRZ8"/>
<evidence type="ECO:0000259" key="4">
    <source>
        <dbReference type="PROSITE" id="PS50110"/>
    </source>
</evidence>
<dbReference type="PANTHER" id="PTHR45138:SF9">
    <property type="entry name" value="DIGUANYLATE CYCLASE DGCM-RELATED"/>
    <property type="match status" value="1"/>
</dbReference>
<keyword evidence="7" id="KW-1185">Reference proteome</keyword>
<dbReference type="InterPro" id="IPR029787">
    <property type="entry name" value="Nucleotide_cyclase"/>
</dbReference>
<keyword evidence="3" id="KW-0597">Phosphoprotein</keyword>
<dbReference type="Gene3D" id="3.40.50.2300">
    <property type="match status" value="1"/>
</dbReference>
<dbReference type="GO" id="GO:0000160">
    <property type="term" value="P:phosphorelay signal transduction system"/>
    <property type="evidence" value="ECO:0007669"/>
    <property type="project" value="InterPro"/>
</dbReference>
<dbReference type="PROSITE" id="PS50110">
    <property type="entry name" value="RESPONSE_REGULATORY"/>
    <property type="match status" value="1"/>
</dbReference>
<dbReference type="CDD" id="cd00156">
    <property type="entry name" value="REC"/>
    <property type="match status" value="1"/>
</dbReference>
<gene>
    <name evidence="6" type="ORF">SAMN02745912_02270</name>
</gene>
<comment type="function">
    <text evidence="2">May play the central regulatory role in sporulation. It may be an element of the effector pathway responsible for the activation of sporulation genes in response to nutritional stress. Spo0A may act in concert with spo0H (a sigma factor) to control the expression of some genes that are critical to the sporulation process.</text>
</comment>
<dbReference type="FunFam" id="3.30.70.270:FF:000001">
    <property type="entry name" value="Diguanylate cyclase domain protein"/>
    <property type="match status" value="1"/>
</dbReference>
<dbReference type="RefSeq" id="WP_073149942.1">
    <property type="nucleotide sequence ID" value="NZ_FRAG01000026.1"/>
</dbReference>
<evidence type="ECO:0000259" key="5">
    <source>
        <dbReference type="PROSITE" id="PS50887"/>
    </source>
</evidence>
<dbReference type="EMBL" id="FRAG01000026">
    <property type="protein sequence ID" value="SHK10744.1"/>
    <property type="molecule type" value="Genomic_DNA"/>
</dbReference>
<evidence type="ECO:0000313" key="6">
    <source>
        <dbReference type="EMBL" id="SHK10744.1"/>
    </source>
</evidence>
<dbReference type="PROSITE" id="PS50887">
    <property type="entry name" value="GGDEF"/>
    <property type="match status" value="1"/>
</dbReference>
<feature type="modified residue" description="4-aspartylphosphate" evidence="3">
    <location>
        <position position="63"/>
    </location>
</feature>